<evidence type="ECO:0000256" key="4">
    <source>
        <dbReference type="ARBA" id="ARBA00022840"/>
    </source>
</evidence>
<dbReference type="InterPro" id="IPR008271">
    <property type="entry name" value="Ser/Thr_kinase_AS"/>
</dbReference>
<keyword evidence="1" id="KW-0808">Transferase</keyword>
<keyword evidence="4 10" id="KW-0067">ATP-binding</keyword>
<evidence type="ECO:0000256" key="11">
    <source>
        <dbReference type="RuleBase" id="RU000304"/>
    </source>
</evidence>
<evidence type="ECO:0000313" key="14">
    <source>
        <dbReference type="EMBL" id="PAV21590.1"/>
    </source>
</evidence>
<evidence type="ECO:0000256" key="7">
    <source>
        <dbReference type="ARBA" id="ARBA00049014"/>
    </source>
</evidence>
<dbReference type="InterPro" id="IPR017441">
    <property type="entry name" value="Protein_kinase_ATP_BS"/>
</dbReference>
<comment type="caution">
    <text evidence="14">The sequence shown here is derived from an EMBL/GenBank/DDBJ whole genome shotgun (WGS) entry which is preliminary data.</text>
</comment>
<feature type="region of interest" description="Disordered" evidence="12">
    <location>
        <begin position="1"/>
        <end position="77"/>
    </location>
</feature>
<dbReference type="SUPFAM" id="SSF56112">
    <property type="entry name" value="Protein kinase-like (PK-like)"/>
    <property type="match status" value="1"/>
</dbReference>
<evidence type="ECO:0000313" key="15">
    <source>
        <dbReference type="Proteomes" id="UP000217199"/>
    </source>
</evidence>
<dbReference type="PROSITE" id="PS00108">
    <property type="entry name" value="PROTEIN_KINASE_ST"/>
    <property type="match status" value="1"/>
</dbReference>
<keyword evidence="15" id="KW-1185">Reference proteome</keyword>
<reference evidence="14 15" key="1">
    <citation type="journal article" date="2017" name="Mol. Ecol.">
        <title>Comparative and population genomic landscape of Phellinus noxius: A hypervariable fungus causing root rot in trees.</title>
        <authorList>
            <person name="Chung C.L."/>
            <person name="Lee T.J."/>
            <person name="Akiba M."/>
            <person name="Lee H.H."/>
            <person name="Kuo T.H."/>
            <person name="Liu D."/>
            <person name="Ke H.M."/>
            <person name="Yokoi T."/>
            <person name="Roa M.B."/>
            <person name="Lu M.J."/>
            <person name="Chang Y.Y."/>
            <person name="Ann P.J."/>
            <person name="Tsai J.N."/>
            <person name="Chen C.Y."/>
            <person name="Tzean S.S."/>
            <person name="Ota Y."/>
            <person name="Hattori T."/>
            <person name="Sahashi N."/>
            <person name="Liou R.F."/>
            <person name="Kikuchi T."/>
            <person name="Tsai I.J."/>
        </authorList>
    </citation>
    <scope>NUCLEOTIDE SEQUENCE [LARGE SCALE GENOMIC DNA]</scope>
    <source>
        <strain evidence="14 15">FFPRI411160</strain>
    </source>
</reference>
<dbReference type="EC" id="2.7.12.2" evidence="6"/>
<gene>
    <name evidence="14" type="ORF">PNOK_0154700</name>
</gene>
<dbReference type="PANTHER" id="PTHR48013">
    <property type="entry name" value="DUAL SPECIFICITY MITOGEN-ACTIVATED PROTEIN KINASE KINASE 5-RELATED"/>
    <property type="match status" value="1"/>
</dbReference>
<dbReference type="InParanoid" id="A0A286UPU3"/>
<keyword evidence="3 14" id="KW-0418">Kinase</keyword>
<comment type="catalytic activity">
    <reaction evidence="7">
        <text>L-seryl-[protein] + ATP = O-phospho-L-seryl-[protein] + ADP + H(+)</text>
        <dbReference type="Rhea" id="RHEA:17989"/>
        <dbReference type="Rhea" id="RHEA-COMP:9863"/>
        <dbReference type="Rhea" id="RHEA-COMP:11604"/>
        <dbReference type="ChEBI" id="CHEBI:15378"/>
        <dbReference type="ChEBI" id="CHEBI:29999"/>
        <dbReference type="ChEBI" id="CHEBI:30616"/>
        <dbReference type="ChEBI" id="CHEBI:83421"/>
        <dbReference type="ChEBI" id="CHEBI:456216"/>
        <dbReference type="EC" id="2.7.12.2"/>
    </reaction>
</comment>
<keyword evidence="11" id="KW-0723">Serine/threonine-protein kinase</keyword>
<evidence type="ECO:0000256" key="3">
    <source>
        <dbReference type="ARBA" id="ARBA00022777"/>
    </source>
</evidence>
<evidence type="ECO:0000256" key="8">
    <source>
        <dbReference type="ARBA" id="ARBA00049299"/>
    </source>
</evidence>
<organism evidence="14 15">
    <name type="scientific">Pyrrhoderma noxium</name>
    <dbReference type="NCBI Taxonomy" id="2282107"/>
    <lineage>
        <taxon>Eukaryota</taxon>
        <taxon>Fungi</taxon>
        <taxon>Dikarya</taxon>
        <taxon>Basidiomycota</taxon>
        <taxon>Agaricomycotina</taxon>
        <taxon>Agaricomycetes</taxon>
        <taxon>Hymenochaetales</taxon>
        <taxon>Hymenochaetaceae</taxon>
        <taxon>Pyrrhoderma</taxon>
    </lineage>
</organism>
<dbReference type="PANTHER" id="PTHR48013:SF9">
    <property type="entry name" value="DUAL SPECIFICITY MITOGEN-ACTIVATED PROTEIN KINASE KINASE 5"/>
    <property type="match status" value="1"/>
</dbReference>
<dbReference type="AlphaFoldDB" id="A0A286UPU3"/>
<dbReference type="PROSITE" id="PS50011">
    <property type="entry name" value="PROTEIN_KINASE_DOM"/>
    <property type="match status" value="1"/>
</dbReference>
<evidence type="ECO:0000256" key="2">
    <source>
        <dbReference type="ARBA" id="ARBA00022741"/>
    </source>
</evidence>
<feature type="compositionally biased region" description="Basic and acidic residues" evidence="12">
    <location>
        <begin position="19"/>
        <end position="48"/>
    </location>
</feature>
<comment type="catalytic activity">
    <reaction evidence="8">
        <text>L-threonyl-[protein] + ATP = O-phospho-L-threonyl-[protein] + ADP + H(+)</text>
        <dbReference type="Rhea" id="RHEA:46608"/>
        <dbReference type="Rhea" id="RHEA-COMP:11060"/>
        <dbReference type="Rhea" id="RHEA-COMP:11605"/>
        <dbReference type="ChEBI" id="CHEBI:15378"/>
        <dbReference type="ChEBI" id="CHEBI:30013"/>
        <dbReference type="ChEBI" id="CHEBI:30616"/>
        <dbReference type="ChEBI" id="CHEBI:61977"/>
        <dbReference type="ChEBI" id="CHEBI:456216"/>
        <dbReference type="EC" id="2.7.12.2"/>
    </reaction>
</comment>
<feature type="compositionally biased region" description="Low complexity" evidence="12">
    <location>
        <begin position="53"/>
        <end position="71"/>
    </location>
</feature>
<evidence type="ECO:0000256" key="5">
    <source>
        <dbReference type="ARBA" id="ARBA00038035"/>
    </source>
</evidence>
<dbReference type="Pfam" id="PF00069">
    <property type="entry name" value="Pkinase"/>
    <property type="match status" value="1"/>
</dbReference>
<evidence type="ECO:0000256" key="1">
    <source>
        <dbReference type="ARBA" id="ARBA00022679"/>
    </source>
</evidence>
<dbReference type="OrthoDB" id="3029099at2759"/>
<evidence type="ECO:0000256" key="12">
    <source>
        <dbReference type="SAM" id="MobiDB-lite"/>
    </source>
</evidence>
<feature type="binding site" evidence="10">
    <location>
        <position position="115"/>
    </location>
    <ligand>
        <name>ATP</name>
        <dbReference type="ChEBI" id="CHEBI:30616"/>
    </ligand>
</feature>
<dbReference type="InterPro" id="IPR000719">
    <property type="entry name" value="Prot_kinase_dom"/>
</dbReference>
<protein>
    <recommendedName>
        <fullName evidence="6">mitogen-activated protein kinase kinase</fullName>
        <ecNumber evidence="6">2.7.12.2</ecNumber>
    </recommendedName>
</protein>
<proteinExistence type="inferred from homology"/>
<accession>A0A286UPU3</accession>
<sequence length="407" mass="46725">MDQRTRNARVQNNNRPRNPIKERPTRRDLLGHARGAVERVKEKLDIGTRKVSRNPTRATTTTNNRQTYSTETPPPPRPRHKYVWCESIGSGSFGVVYKMMKVDVETNSKAVYAVKTMEEGKQDATFSQKERQFLALIMANRHQNIVGYFGTFRSQNKTVFNGIPHICFSFEFVGAGDLLDRMASANHKLPEGTIAFIIRQILYGLNHLERLRIVHRDLKPANVLLTKNDVAKITDFGLCVRLPKGQREVSEPWAGSLPYIAPEGWLDKATHQFDIFSLGVILFELSNRGVRPFDSSPQKVMKELIEKGEHNHLFQDPEKNINQIDALAKQKLRIDIANKVIRNAPNWARFLKDRYYSSELQTFCNTLLEKDYLKRPLARRALREPWVKKWAAQRKPSGPSGPSTNNH</sequence>
<keyword evidence="2 10" id="KW-0547">Nucleotide-binding</keyword>
<dbReference type="Gene3D" id="3.30.200.20">
    <property type="entry name" value="Phosphorylase Kinase, domain 1"/>
    <property type="match status" value="1"/>
</dbReference>
<comment type="catalytic activity">
    <reaction evidence="9">
        <text>L-tyrosyl-[protein] + ATP = O-phospho-L-tyrosyl-[protein] + ADP + H(+)</text>
        <dbReference type="Rhea" id="RHEA:10596"/>
        <dbReference type="Rhea" id="RHEA-COMP:10136"/>
        <dbReference type="Rhea" id="RHEA-COMP:20101"/>
        <dbReference type="ChEBI" id="CHEBI:15378"/>
        <dbReference type="ChEBI" id="CHEBI:30616"/>
        <dbReference type="ChEBI" id="CHEBI:46858"/>
        <dbReference type="ChEBI" id="CHEBI:61978"/>
        <dbReference type="ChEBI" id="CHEBI:456216"/>
        <dbReference type="EC" id="2.7.12.2"/>
    </reaction>
</comment>
<feature type="domain" description="Protein kinase" evidence="13">
    <location>
        <begin position="82"/>
        <end position="387"/>
    </location>
</feature>
<dbReference type="PROSITE" id="PS00107">
    <property type="entry name" value="PROTEIN_KINASE_ATP"/>
    <property type="match status" value="1"/>
</dbReference>
<dbReference type="SMART" id="SM00220">
    <property type="entry name" value="S_TKc"/>
    <property type="match status" value="1"/>
</dbReference>
<evidence type="ECO:0000256" key="6">
    <source>
        <dbReference type="ARBA" id="ARBA00038999"/>
    </source>
</evidence>
<dbReference type="GO" id="GO:0005524">
    <property type="term" value="F:ATP binding"/>
    <property type="evidence" value="ECO:0007669"/>
    <property type="project" value="UniProtKB-UniRule"/>
</dbReference>
<evidence type="ECO:0000256" key="10">
    <source>
        <dbReference type="PROSITE-ProRule" id="PRU10141"/>
    </source>
</evidence>
<dbReference type="GO" id="GO:0004708">
    <property type="term" value="F:MAP kinase kinase activity"/>
    <property type="evidence" value="ECO:0007669"/>
    <property type="project" value="UniProtKB-EC"/>
</dbReference>
<name>A0A286UPU3_9AGAM</name>
<dbReference type="Proteomes" id="UP000217199">
    <property type="component" value="Unassembled WGS sequence"/>
</dbReference>
<dbReference type="InterPro" id="IPR011009">
    <property type="entry name" value="Kinase-like_dom_sf"/>
</dbReference>
<dbReference type="GO" id="GO:0004674">
    <property type="term" value="F:protein serine/threonine kinase activity"/>
    <property type="evidence" value="ECO:0007669"/>
    <property type="project" value="UniProtKB-KW"/>
</dbReference>
<dbReference type="Gene3D" id="1.10.510.10">
    <property type="entry name" value="Transferase(Phosphotransferase) domain 1"/>
    <property type="match status" value="1"/>
</dbReference>
<dbReference type="EMBL" id="NBII01000002">
    <property type="protein sequence ID" value="PAV21590.1"/>
    <property type="molecule type" value="Genomic_DNA"/>
</dbReference>
<evidence type="ECO:0000256" key="9">
    <source>
        <dbReference type="ARBA" id="ARBA00051693"/>
    </source>
</evidence>
<comment type="similarity">
    <text evidence="5">Belongs to the protein kinase superfamily. STE Ser/Thr protein kinase family. MAP kinase kinase subfamily.</text>
</comment>
<dbReference type="STRING" id="2282107.A0A286UPU3"/>
<evidence type="ECO:0000259" key="13">
    <source>
        <dbReference type="PROSITE" id="PS50011"/>
    </source>
</evidence>